<dbReference type="RefSeq" id="WP_254153827.1">
    <property type="nucleotide sequence ID" value="NZ_JAHESD010000021.1"/>
</dbReference>
<dbReference type="Proteomes" id="UP000772618">
    <property type="component" value="Unassembled WGS sequence"/>
</dbReference>
<dbReference type="InterPro" id="IPR003719">
    <property type="entry name" value="Phenazine_PhzF-like"/>
</dbReference>
<dbReference type="Pfam" id="PF02567">
    <property type="entry name" value="PhzC-PhzF"/>
    <property type="match status" value="1"/>
</dbReference>
<gene>
    <name evidence="3" type="ORF">KK060_11275</name>
</gene>
<organism evidence="3 4">
    <name type="scientific">Chryseosolibacter indicus</name>
    <dbReference type="NCBI Taxonomy" id="2782351"/>
    <lineage>
        <taxon>Bacteria</taxon>
        <taxon>Pseudomonadati</taxon>
        <taxon>Bacteroidota</taxon>
        <taxon>Cytophagia</taxon>
        <taxon>Cytophagales</taxon>
        <taxon>Chryseotaleaceae</taxon>
        <taxon>Chryseosolibacter</taxon>
    </lineage>
</organism>
<evidence type="ECO:0000256" key="1">
    <source>
        <dbReference type="ARBA" id="ARBA00008270"/>
    </source>
</evidence>
<evidence type="ECO:0000256" key="2">
    <source>
        <dbReference type="ARBA" id="ARBA00023235"/>
    </source>
</evidence>
<evidence type="ECO:0000313" key="4">
    <source>
        <dbReference type="Proteomes" id="UP000772618"/>
    </source>
</evidence>
<comment type="similarity">
    <text evidence="1">Belongs to the PhzF family.</text>
</comment>
<evidence type="ECO:0000313" key="3">
    <source>
        <dbReference type="EMBL" id="MBT1703866.1"/>
    </source>
</evidence>
<keyword evidence="2" id="KW-0413">Isomerase</keyword>
<protein>
    <submittedName>
        <fullName evidence="3">PhzF family phenazine biosynthesis protein</fullName>
    </submittedName>
</protein>
<sequence>MKLPFFHVDAFTDTLFRGNPAGVCILDKWLPTAVMQQIAAENFLPETAFFVPAGNDQFELKWFTPDIEMDLCGHATLATAHTIFNHLNNPSDKISFQTKGGILTVSRDGDLLTLDFPSRMPSPAMLPEVIEKGIGIKPVEVWKARDYVLVCENQKQIKDCKPDRSVLDQINLDPGGIIITAPGSEVDFVSRFFTTQSTIFEDPVTGSAHCSLIPLWSKKLGKKEMVALQLSERQGKLFCTNLQDRVLIAGKALTYLEGFIHVP</sequence>
<dbReference type="Gene3D" id="3.10.310.10">
    <property type="entry name" value="Diaminopimelate Epimerase, Chain A, domain 1"/>
    <property type="match status" value="2"/>
</dbReference>
<accession>A0ABS5VR95</accession>
<reference evidence="3 4" key="1">
    <citation type="submission" date="2021-05" db="EMBL/GenBank/DDBJ databases">
        <title>A Polyphasic approach of four new species of the genus Ohtaekwangia: Ohtaekwangia histidinii sp. nov., Ohtaekwangia cretensis sp. nov., Ohtaekwangia indiensis sp. nov., Ohtaekwangia reichenbachii sp. nov. from diverse environment.</title>
        <authorList>
            <person name="Octaviana S."/>
        </authorList>
    </citation>
    <scope>NUCLEOTIDE SEQUENCE [LARGE SCALE GENOMIC DNA]</scope>
    <source>
        <strain evidence="3 4">PWU20</strain>
    </source>
</reference>
<dbReference type="EMBL" id="JAHESD010000021">
    <property type="protein sequence ID" value="MBT1703866.1"/>
    <property type="molecule type" value="Genomic_DNA"/>
</dbReference>
<dbReference type="PIRSF" id="PIRSF016184">
    <property type="entry name" value="PhzC_PhzF"/>
    <property type="match status" value="1"/>
</dbReference>
<keyword evidence="4" id="KW-1185">Reference proteome</keyword>
<dbReference type="PANTHER" id="PTHR13774:SF17">
    <property type="entry name" value="PHENAZINE BIOSYNTHESIS-LIKE DOMAIN-CONTAINING PROTEIN"/>
    <property type="match status" value="1"/>
</dbReference>
<dbReference type="SUPFAM" id="SSF54506">
    <property type="entry name" value="Diaminopimelate epimerase-like"/>
    <property type="match status" value="1"/>
</dbReference>
<name>A0ABS5VR95_9BACT</name>
<comment type="caution">
    <text evidence="3">The sequence shown here is derived from an EMBL/GenBank/DDBJ whole genome shotgun (WGS) entry which is preliminary data.</text>
</comment>
<dbReference type="PANTHER" id="PTHR13774">
    <property type="entry name" value="PHENAZINE BIOSYNTHESIS PROTEIN"/>
    <property type="match status" value="1"/>
</dbReference>
<proteinExistence type="inferred from homology"/>
<dbReference type="NCBIfam" id="TIGR00654">
    <property type="entry name" value="PhzF_family"/>
    <property type="match status" value="1"/>
</dbReference>